<dbReference type="GO" id="GO:0005737">
    <property type="term" value="C:cytoplasm"/>
    <property type="evidence" value="ECO:0007669"/>
    <property type="project" value="TreeGrafter"/>
</dbReference>
<protein>
    <submittedName>
        <fullName evidence="6">Annexin A1a</fullName>
    </submittedName>
</protein>
<dbReference type="GO" id="GO:0007165">
    <property type="term" value="P:signal transduction"/>
    <property type="evidence" value="ECO:0007669"/>
    <property type="project" value="TreeGrafter"/>
</dbReference>
<evidence type="ECO:0000256" key="1">
    <source>
        <dbReference type="ARBA" id="ARBA00007831"/>
    </source>
</evidence>
<evidence type="ECO:0000313" key="7">
    <source>
        <dbReference type="Proteomes" id="UP000018467"/>
    </source>
</evidence>
<dbReference type="SUPFAM" id="SSF47874">
    <property type="entry name" value="Annexin"/>
    <property type="match status" value="2"/>
</dbReference>
<dbReference type="Pfam" id="PF00191">
    <property type="entry name" value="Annexin"/>
    <property type="match status" value="2"/>
</dbReference>
<keyword evidence="3" id="KW-0106">Calcium</keyword>
<reference evidence="7" key="1">
    <citation type="submission" date="2013-03" db="EMBL/GenBank/DDBJ databases">
        <authorList>
            <person name="Jeffery W."/>
            <person name="Warren W."/>
            <person name="Wilson R.K."/>
        </authorList>
    </citation>
    <scope>NUCLEOTIDE SEQUENCE</scope>
    <source>
        <strain evidence="7">female</strain>
    </source>
</reference>
<dbReference type="InterPro" id="IPR037104">
    <property type="entry name" value="Annexin_sf"/>
</dbReference>
<evidence type="ECO:0000313" key="6">
    <source>
        <dbReference type="Ensembl" id="ENSAMXP00000048875.1"/>
    </source>
</evidence>
<dbReference type="Ensembl" id="ENSAMXT00000049449.1">
    <property type="protein sequence ID" value="ENSAMXP00000048875.1"/>
    <property type="gene ID" value="ENSAMXG00000034547.1"/>
</dbReference>
<dbReference type="FunFam" id="1.10.220.10:FF:000002">
    <property type="entry name" value="Annexin"/>
    <property type="match status" value="2"/>
</dbReference>
<dbReference type="GO" id="GO:0005544">
    <property type="term" value="F:calcium-dependent phospholipid binding"/>
    <property type="evidence" value="ECO:0007669"/>
    <property type="project" value="UniProtKB-KW"/>
</dbReference>
<dbReference type="GO" id="GO:0001786">
    <property type="term" value="F:phosphatidylserine binding"/>
    <property type="evidence" value="ECO:0007669"/>
    <property type="project" value="TreeGrafter"/>
</dbReference>
<dbReference type="GO" id="GO:0005886">
    <property type="term" value="C:plasma membrane"/>
    <property type="evidence" value="ECO:0007669"/>
    <property type="project" value="TreeGrafter"/>
</dbReference>
<dbReference type="Gene3D" id="1.10.220.10">
    <property type="entry name" value="Annexin"/>
    <property type="match status" value="4"/>
</dbReference>
<proteinExistence type="inferred from homology"/>
<keyword evidence="7" id="KW-1185">Reference proteome</keyword>
<dbReference type="GO" id="GO:0006909">
    <property type="term" value="P:phagocytosis"/>
    <property type="evidence" value="ECO:0007669"/>
    <property type="project" value="TreeGrafter"/>
</dbReference>
<dbReference type="GO" id="GO:0005634">
    <property type="term" value="C:nucleus"/>
    <property type="evidence" value="ECO:0007669"/>
    <property type="project" value="TreeGrafter"/>
</dbReference>
<reference evidence="6" key="4">
    <citation type="submission" date="2025-09" db="UniProtKB">
        <authorList>
            <consortium name="Ensembl"/>
        </authorList>
    </citation>
    <scope>IDENTIFICATION</scope>
</reference>
<dbReference type="STRING" id="7994.ENSAMXP00000048875"/>
<evidence type="ECO:0000256" key="3">
    <source>
        <dbReference type="ARBA" id="ARBA00022837"/>
    </source>
</evidence>
<organism evidence="6 7">
    <name type="scientific">Astyanax mexicanus</name>
    <name type="common">Blind cave fish</name>
    <name type="synonym">Astyanax fasciatus mexicanus</name>
    <dbReference type="NCBI Taxonomy" id="7994"/>
    <lineage>
        <taxon>Eukaryota</taxon>
        <taxon>Metazoa</taxon>
        <taxon>Chordata</taxon>
        <taxon>Craniata</taxon>
        <taxon>Vertebrata</taxon>
        <taxon>Euteleostomi</taxon>
        <taxon>Actinopterygii</taxon>
        <taxon>Neopterygii</taxon>
        <taxon>Teleostei</taxon>
        <taxon>Ostariophysi</taxon>
        <taxon>Characiformes</taxon>
        <taxon>Characoidei</taxon>
        <taxon>Acestrorhamphidae</taxon>
        <taxon>Acestrorhamphinae</taxon>
        <taxon>Astyanax</taxon>
    </lineage>
</organism>
<name>A0A3B1K451_ASTMX</name>
<dbReference type="Proteomes" id="UP000018467">
    <property type="component" value="Unassembled WGS sequence"/>
</dbReference>
<dbReference type="PANTHER" id="PTHR10502:SF17">
    <property type="entry name" value="ANNEXIN A1"/>
    <property type="match status" value="1"/>
</dbReference>
<dbReference type="AlphaFoldDB" id="A0A3B1K451"/>
<keyword evidence="2" id="KW-0677">Repeat</keyword>
<dbReference type="GeneTree" id="ENSGT00940000155221"/>
<sequence>MLVSKKQQEDQRDQKTYIKYETSRDFRNALLALTKGAWSEDRAVLKEEANKDARALYETGEKRKDTDCTVFIDMLTSRSTPQLRKGFELYSILNTKADMAKAIDLELKGDIENFLVAIKLNLAMKGSGYRGNILTCIMVSHSELNLVNKGIKEDQKDQKTYIKYETSRDFRNALLALTKGAWSEDRAVLKEEANKDARALYEAGEKRKDTDCTVFIDMLTSRSTPQLRKGFELYSILNTKADMAKAIDLELKGDIENFLVAIKLNLAMKGSGYRGNILTCIMVSHSELNLVNKAIKARPSLRTSFLDDTKGDYENILLALCRNDQQNTILSSA</sequence>
<keyword evidence="5" id="KW-0111">Calcium/phospholipid-binding</keyword>
<dbReference type="InterPro" id="IPR001464">
    <property type="entry name" value="Annexin"/>
</dbReference>
<evidence type="ECO:0000256" key="2">
    <source>
        <dbReference type="ARBA" id="ARBA00022737"/>
    </source>
</evidence>
<accession>A0A3B1K451</accession>
<dbReference type="SMART" id="SM00335">
    <property type="entry name" value="ANX"/>
    <property type="match status" value="2"/>
</dbReference>
<dbReference type="PROSITE" id="PS51897">
    <property type="entry name" value="ANNEXIN_2"/>
    <property type="match status" value="2"/>
</dbReference>
<reference evidence="7" key="2">
    <citation type="journal article" date="2014" name="Nat. Commun.">
        <title>The cavefish genome reveals candidate genes for eye loss.</title>
        <authorList>
            <person name="McGaugh S.E."/>
            <person name="Gross J.B."/>
            <person name="Aken B."/>
            <person name="Blin M."/>
            <person name="Borowsky R."/>
            <person name="Chalopin D."/>
            <person name="Hinaux H."/>
            <person name="Jeffery W.R."/>
            <person name="Keene A."/>
            <person name="Ma L."/>
            <person name="Minx P."/>
            <person name="Murphy D."/>
            <person name="O'Quin K.E."/>
            <person name="Retaux S."/>
            <person name="Rohner N."/>
            <person name="Searle S.M."/>
            <person name="Stahl B.A."/>
            <person name="Tabin C."/>
            <person name="Volff J.N."/>
            <person name="Yoshizawa M."/>
            <person name="Warren W.C."/>
        </authorList>
    </citation>
    <scope>NUCLEOTIDE SEQUENCE [LARGE SCALE GENOMIC DNA]</scope>
    <source>
        <strain evidence="7">female</strain>
    </source>
</reference>
<dbReference type="InterPro" id="IPR018502">
    <property type="entry name" value="Annexin_repeat"/>
</dbReference>
<dbReference type="PRINTS" id="PR00196">
    <property type="entry name" value="ANNEXIN"/>
</dbReference>
<dbReference type="PANTHER" id="PTHR10502">
    <property type="entry name" value="ANNEXIN"/>
    <property type="match status" value="1"/>
</dbReference>
<dbReference type="GO" id="GO:0071385">
    <property type="term" value="P:cellular response to glucocorticoid stimulus"/>
    <property type="evidence" value="ECO:0007669"/>
    <property type="project" value="TreeGrafter"/>
</dbReference>
<dbReference type="GO" id="GO:0012506">
    <property type="term" value="C:vesicle membrane"/>
    <property type="evidence" value="ECO:0007669"/>
    <property type="project" value="TreeGrafter"/>
</dbReference>
<evidence type="ECO:0000256" key="5">
    <source>
        <dbReference type="ARBA" id="ARBA00023302"/>
    </source>
</evidence>
<keyword evidence="4" id="KW-0041">Annexin</keyword>
<evidence type="ECO:0000256" key="4">
    <source>
        <dbReference type="ARBA" id="ARBA00023216"/>
    </source>
</evidence>
<comment type="similarity">
    <text evidence="1">Belongs to the annexin family.</text>
</comment>
<dbReference type="GO" id="GO:0005509">
    <property type="term" value="F:calcium ion binding"/>
    <property type="evidence" value="ECO:0007669"/>
    <property type="project" value="InterPro"/>
</dbReference>
<reference evidence="6" key="3">
    <citation type="submission" date="2025-08" db="UniProtKB">
        <authorList>
            <consortium name="Ensembl"/>
        </authorList>
    </citation>
    <scope>IDENTIFICATION</scope>
</reference>
<dbReference type="InParanoid" id="A0A3B1K451"/>